<feature type="domain" description="T9SS-like galactose binding" evidence="2">
    <location>
        <begin position="611"/>
        <end position="715"/>
    </location>
</feature>
<feature type="domain" description="T9SS-like galactose binding" evidence="2">
    <location>
        <begin position="310"/>
        <end position="415"/>
    </location>
</feature>
<sequence length="989" mass="106327">MKRSLLVLSLPLFLLSHLQTYAQAVNDTCSGAITLTVGTTCTNTLVVKDGSVFNSSIPNPGCATYVGADLWYKLVMPTTGAVRIETDVSDGSITDGGMAVYIGADCNNLTLFKCNNDGNLNSTEKFERINVQQLAGTTIYIRVWERNGVGAGSFNLCAVETIPSNTINDECIGAIELTVGVNCSNTLVVKDGTETDSGIPNPGCSGYVGGDLWYKLVMPATGAVRIETDVSDGSITDGGMAIYVGTDCNNLTLLDCNDDGNFSSSEWFEAISVIQPVGSTIYVRVWERNGVGAGSFNLCAFEITIHPPATNDDCIDAIELLVNTTCTPIIGTNVGATNSSDTDSTIPVPDCRYFIANRAKNDVWFKLIVPPSGNLEVQTYQDDLLITDGVMSIYSGTCDPNGLTLIRCNDDGGTISSPYFERIQLINQTPGDTLYVRVWASNVEESGTFNICATEVILPPPATNDDCIDAIELTIGATCTPIIGTNSGATNSEDFDPTIPDPGCSNYAGADVWFKVVVPTSGNLEIETYEDDFAILDGGLAVYSGTCDSGGLSLLRCDSNGGLISYEFERIQILNRTSGETLFIRVWSNNNFEAGTFNICASETIPPPPPANDDCSGAIELIVADYCSNTTSTFATNLGATPSENADSTIPDPGCAAYAGGDIWYKTIVPSSGNLAIETWIYNFTVTDGGMAIYTGDCNSNGLTLLVCANNNGIVSPNFELIELLGQTPGETLYIRIWSYNNIEVGTFSICVSKFTPVATNDDCIEAIDLIVDNSTPNLVTTYFATPSWDSDQTIPDPSCTPLSRDVWFKVVVPPSGDLAVETYEHDLTISSAAMTIYSGNCNPNGLTELACDDNSGIINSNFGRIELFGQTPGDFLYIRVWSQSSLEIGTFYIVSEELNALAVEDNEINNFTMYPNPTKDLVNINFNKALNENISIRVFDIKGKLILSKKSLNLNNDSSLDISNLENGMYFVKLKNGQQETTRKLIVK</sequence>
<organism evidence="3">
    <name type="scientific">hydrothermal vent metagenome</name>
    <dbReference type="NCBI Taxonomy" id="652676"/>
    <lineage>
        <taxon>unclassified sequences</taxon>
        <taxon>metagenomes</taxon>
        <taxon>ecological metagenomes</taxon>
    </lineage>
</organism>
<dbReference type="EMBL" id="UOEB01000196">
    <property type="protein sequence ID" value="VAV84992.1"/>
    <property type="molecule type" value="Genomic_DNA"/>
</dbReference>
<evidence type="ECO:0000259" key="1">
    <source>
        <dbReference type="Pfam" id="PF18962"/>
    </source>
</evidence>
<feature type="domain" description="T9SS-like galactose binding" evidence="2">
    <location>
        <begin position="168"/>
        <end position="262"/>
    </location>
</feature>
<evidence type="ECO:0000313" key="3">
    <source>
        <dbReference type="EMBL" id="VAV84992.1"/>
    </source>
</evidence>
<protein>
    <submittedName>
        <fullName evidence="3">Uncharacterized protein</fullName>
    </submittedName>
</protein>
<proteinExistence type="predicted"/>
<dbReference type="AlphaFoldDB" id="A0A3B0QXH4"/>
<feature type="domain" description="Secretion system C-terminal sorting" evidence="1">
    <location>
        <begin position="914"/>
        <end position="988"/>
    </location>
</feature>
<name>A0A3B0QXH4_9ZZZZ</name>
<evidence type="ECO:0000259" key="2">
    <source>
        <dbReference type="Pfam" id="PF23759"/>
    </source>
</evidence>
<dbReference type="InterPro" id="IPR056600">
    <property type="entry name" value="GBD_T9SS_assoc"/>
</dbReference>
<dbReference type="Pfam" id="PF23759">
    <property type="entry name" value="GBD_T9SS_assoc"/>
    <property type="match status" value="6"/>
</dbReference>
<feature type="domain" description="T9SS-like galactose binding" evidence="2">
    <location>
        <begin position="760"/>
        <end position="860"/>
    </location>
</feature>
<accession>A0A3B0QXH4</accession>
<feature type="domain" description="T9SS-like galactose binding" evidence="2">
    <location>
        <begin position="26"/>
        <end position="118"/>
    </location>
</feature>
<dbReference type="NCBIfam" id="TIGR04183">
    <property type="entry name" value="Por_Secre_tail"/>
    <property type="match status" value="1"/>
</dbReference>
<reference evidence="3" key="1">
    <citation type="submission" date="2018-06" db="EMBL/GenBank/DDBJ databases">
        <authorList>
            <person name="Zhirakovskaya E."/>
        </authorList>
    </citation>
    <scope>NUCLEOTIDE SEQUENCE</scope>
</reference>
<gene>
    <name evidence="3" type="ORF">MNBD_BACTEROID02-388</name>
</gene>
<dbReference type="Gene3D" id="2.60.120.380">
    <property type="match status" value="1"/>
</dbReference>
<dbReference type="InterPro" id="IPR026444">
    <property type="entry name" value="Secre_tail"/>
</dbReference>
<dbReference type="Pfam" id="PF18962">
    <property type="entry name" value="Por_Secre_tail"/>
    <property type="match status" value="1"/>
</dbReference>
<feature type="domain" description="T9SS-like galactose binding" evidence="2">
    <location>
        <begin position="463"/>
        <end position="564"/>
    </location>
</feature>